<evidence type="ECO:0000313" key="2">
    <source>
        <dbReference type="Proteomes" id="UP000199126"/>
    </source>
</evidence>
<dbReference type="Gene3D" id="2.40.400.10">
    <property type="entry name" value="Acetoacetate decarboxylase-like"/>
    <property type="match status" value="1"/>
</dbReference>
<accession>A0A1H8RQ87</accession>
<dbReference type="AlphaFoldDB" id="A0A1H8RQ87"/>
<dbReference type="GO" id="GO:0016829">
    <property type="term" value="F:lyase activity"/>
    <property type="evidence" value="ECO:0007669"/>
    <property type="project" value="InterPro"/>
</dbReference>
<organism evidence="1 2">
    <name type="scientific">Halogranum amylolyticum</name>
    <dbReference type="NCBI Taxonomy" id="660520"/>
    <lineage>
        <taxon>Archaea</taxon>
        <taxon>Methanobacteriati</taxon>
        <taxon>Methanobacteriota</taxon>
        <taxon>Stenosarchaea group</taxon>
        <taxon>Halobacteria</taxon>
        <taxon>Halobacteriales</taxon>
        <taxon>Haloferacaceae</taxon>
    </lineage>
</organism>
<dbReference type="RefSeq" id="WP_089823361.1">
    <property type="nucleotide sequence ID" value="NZ_FODV01000004.1"/>
</dbReference>
<proteinExistence type="predicted"/>
<gene>
    <name evidence="1" type="ORF">SAMN04487948_104166</name>
</gene>
<dbReference type="SUPFAM" id="SSF160104">
    <property type="entry name" value="Acetoacetate decarboxylase-like"/>
    <property type="match status" value="1"/>
</dbReference>
<protein>
    <submittedName>
        <fullName evidence="1">Acetoacetate decarboxylase (ADC)</fullName>
    </submittedName>
</protein>
<dbReference type="EMBL" id="FODV01000004">
    <property type="protein sequence ID" value="SEO68457.1"/>
    <property type="molecule type" value="Genomic_DNA"/>
</dbReference>
<dbReference type="InterPro" id="IPR023375">
    <property type="entry name" value="ADC_dom_sf"/>
</dbReference>
<dbReference type="Proteomes" id="UP000199126">
    <property type="component" value="Unassembled WGS sequence"/>
</dbReference>
<dbReference type="InterPro" id="IPR010451">
    <property type="entry name" value="Acetoacetate_decarboxylase"/>
</dbReference>
<dbReference type="Pfam" id="PF06314">
    <property type="entry name" value="ADC"/>
    <property type="match status" value="1"/>
</dbReference>
<dbReference type="OrthoDB" id="35899at2157"/>
<name>A0A1H8RQ87_9EURY</name>
<evidence type="ECO:0000313" key="1">
    <source>
        <dbReference type="EMBL" id="SEO68457.1"/>
    </source>
</evidence>
<sequence>MTLPDHTATLSTGRRVDLPLRCEADVVGALFSADQRSLRGAVPEALTPVRVGPRRGVVVVVGVSYSQAGDFDPYDELAVIVPVARRTVAGVPRLDGGLGGYVVSLPVTTEESRRMGREIWGYPKTVADVEIRRESVADGGDEWHVDVREGGRDDDGCDGGDGTLALSLSVRETGRRPTREGTLDSYTVKEDRLWRTPVDVLGPVGLGLGGKNVSLSLERGRLAEDVRRLDVGRPLGRFTGRVRAHVQAGSAVE</sequence>
<reference evidence="2" key="1">
    <citation type="submission" date="2016-10" db="EMBL/GenBank/DDBJ databases">
        <authorList>
            <person name="Varghese N."/>
            <person name="Submissions S."/>
        </authorList>
    </citation>
    <scope>NUCLEOTIDE SEQUENCE [LARGE SCALE GENOMIC DNA]</scope>
    <source>
        <strain evidence="2">CGMCC 1.10121</strain>
    </source>
</reference>
<keyword evidence="2" id="KW-1185">Reference proteome</keyword>